<dbReference type="InterPro" id="IPR036282">
    <property type="entry name" value="Glutathione-S-Trfase_C_sf"/>
</dbReference>
<gene>
    <name evidence="4" type="ORF">QQZ08_004010</name>
</gene>
<organism evidence="4 5">
    <name type="scientific">Neonectria magnoliae</name>
    <dbReference type="NCBI Taxonomy" id="2732573"/>
    <lineage>
        <taxon>Eukaryota</taxon>
        <taxon>Fungi</taxon>
        <taxon>Dikarya</taxon>
        <taxon>Ascomycota</taxon>
        <taxon>Pezizomycotina</taxon>
        <taxon>Sordariomycetes</taxon>
        <taxon>Hypocreomycetidae</taxon>
        <taxon>Hypocreales</taxon>
        <taxon>Nectriaceae</taxon>
        <taxon>Neonectria</taxon>
    </lineage>
</organism>
<evidence type="ECO:0000256" key="1">
    <source>
        <dbReference type="ARBA" id="ARBA00010007"/>
    </source>
</evidence>
<dbReference type="SFLD" id="SFLDS00019">
    <property type="entry name" value="Glutathione_Transferase_(cytos"/>
    <property type="match status" value="1"/>
</dbReference>
<dbReference type="PANTHER" id="PTHR42673:SF4">
    <property type="entry name" value="MALEYLACETOACETATE ISOMERASE"/>
    <property type="match status" value="1"/>
</dbReference>
<sequence length="222" mass="24934">MTDYTLYSYFRSSCSARIRIALAFKSISYDVIPVNLLKNDQLSEEHRALNPSASVPVLVPHESKENAFKIGQSLAALEYLDERHPEVPLLPPRSDPGARALVRTLADIVVVDIQPVTNLRIMRRVRELGGNAEEWNRQLMSDGLRAYEAVAEKCAGKYSMGDEFSMADACLIPAVWNAERFGVDISQFPTVERITGNLNKHPAVKEGHYFCQPDTPEELKMK</sequence>
<comment type="caution">
    <text evidence="4">The sequence shown here is derived from an EMBL/GenBank/DDBJ whole genome shotgun (WGS) entry which is preliminary data.</text>
</comment>
<dbReference type="SUPFAM" id="SSF47616">
    <property type="entry name" value="GST C-terminal domain-like"/>
    <property type="match status" value="1"/>
</dbReference>
<feature type="domain" description="GST C-terminal" evidence="3">
    <location>
        <begin position="95"/>
        <end position="217"/>
    </location>
</feature>
<accession>A0ABR1I764</accession>
<dbReference type="NCBIfam" id="TIGR01262">
    <property type="entry name" value="maiA"/>
    <property type="match status" value="1"/>
</dbReference>
<feature type="domain" description="GST N-terminal" evidence="2">
    <location>
        <begin position="2"/>
        <end position="88"/>
    </location>
</feature>
<dbReference type="InterPro" id="IPR036249">
    <property type="entry name" value="Thioredoxin-like_sf"/>
</dbReference>
<evidence type="ECO:0000313" key="5">
    <source>
        <dbReference type="Proteomes" id="UP001498421"/>
    </source>
</evidence>
<keyword evidence="5" id="KW-1185">Reference proteome</keyword>
<dbReference type="CDD" id="cd03042">
    <property type="entry name" value="GST_N_Zeta"/>
    <property type="match status" value="1"/>
</dbReference>
<evidence type="ECO:0000259" key="2">
    <source>
        <dbReference type="PROSITE" id="PS50404"/>
    </source>
</evidence>
<dbReference type="InterPro" id="IPR004045">
    <property type="entry name" value="Glutathione_S-Trfase_N"/>
</dbReference>
<dbReference type="InterPro" id="IPR005955">
    <property type="entry name" value="GST_Zeta"/>
</dbReference>
<evidence type="ECO:0008006" key="6">
    <source>
        <dbReference type="Google" id="ProtNLM"/>
    </source>
</evidence>
<reference evidence="4 5" key="1">
    <citation type="journal article" date="2025" name="Microbiol. Resour. Announc.">
        <title>Draft genome sequences for Neonectria magnoliae and Neonectria punicea, canker pathogens of Liriodendron tulipifera and Acer saccharum in West Virginia.</title>
        <authorList>
            <person name="Petronek H.M."/>
            <person name="Kasson M.T."/>
            <person name="Metheny A.M."/>
            <person name="Stauder C.M."/>
            <person name="Lovett B."/>
            <person name="Lynch S.C."/>
            <person name="Garnas J.R."/>
            <person name="Kasson L.R."/>
            <person name="Stajich J.E."/>
        </authorList>
    </citation>
    <scope>NUCLEOTIDE SEQUENCE [LARGE SCALE GENOMIC DNA]</scope>
    <source>
        <strain evidence="4 5">NRRL 64651</strain>
    </source>
</reference>
<dbReference type="Gene3D" id="1.20.1050.10">
    <property type="match status" value="1"/>
</dbReference>
<dbReference type="Gene3D" id="3.40.30.10">
    <property type="entry name" value="Glutaredoxin"/>
    <property type="match status" value="1"/>
</dbReference>
<dbReference type="SUPFAM" id="SSF52833">
    <property type="entry name" value="Thioredoxin-like"/>
    <property type="match status" value="1"/>
</dbReference>
<dbReference type="PANTHER" id="PTHR42673">
    <property type="entry name" value="MALEYLACETOACETATE ISOMERASE"/>
    <property type="match status" value="1"/>
</dbReference>
<protein>
    <recommendedName>
        <fullName evidence="6">Maleylacetoacetate isomerase</fullName>
    </recommendedName>
</protein>
<comment type="similarity">
    <text evidence="1">Belongs to the GST superfamily. Zeta family.</text>
</comment>
<dbReference type="InterPro" id="IPR034330">
    <property type="entry name" value="GST_Zeta_C"/>
</dbReference>
<dbReference type="InterPro" id="IPR010987">
    <property type="entry name" value="Glutathione-S-Trfase_C-like"/>
</dbReference>
<dbReference type="InterPro" id="IPR040079">
    <property type="entry name" value="Glutathione_S-Trfase"/>
</dbReference>
<dbReference type="PROSITE" id="PS50405">
    <property type="entry name" value="GST_CTER"/>
    <property type="match status" value="1"/>
</dbReference>
<dbReference type="Pfam" id="PF02798">
    <property type="entry name" value="GST_N"/>
    <property type="match status" value="1"/>
</dbReference>
<dbReference type="EMBL" id="JAZAVK010000029">
    <property type="protein sequence ID" value="KAK7429418.1"/>
    <property type="molecule type" value="Genomic_DNA"/>
</dbReference>
<dbReference type="Proteomes" id="UP001498421">
    <property type="component" value="Unassembled WGS sequence"/>
</dbReference>
<dbReference type="CDD" id="cd03191">
    <property type="entry name" value="GST_C_Zeta"/>
    <property type="match status" value="1"/>
</dbReference>
<evidence type="ECO:0000313" key="4">
    <source>
        <dbReference type="EMBL" id="KAK7429418.1"/>
    </source>
</evidence>
<proteinExistence type="inferred from homology"/>
<evidence type="ECO:0000259" key="3">
    <source>
        <dbReference type="PROSITE" id="PS50405"/>
    </source>
</evidence>
<dbReference type="PROSITE" id="PS50404">
    <property type="entry name" value="GST_NTER"/>
    <property type="match status" value="1"/>
</dbReference>
<dbReference type="SFLD" id="SFLDG00358">
    <property type="entry name" value="Main_(cytGST)"/>
    <property type="match status" value="1"/>
</dbReference>
<dbReference type="InterPro" id="IPR034333">
    <property type="entry name" value="GST_Zeta_N"/>
</dbReference>
<name>A0ABR1I764_9HYPO</name>